<feature type="transmembrane region" description="Helical" evidence="8">
    <location>
        <begin position="201"/>
        <end position="223"/>
    </location>
</feature>
<accession>A0A433SDC8</accession>
<dbReference type="PANTHER" id="PTHR30294:SF29">
    <property type="entry name" value="MULTIDRUG ABC TRANSPORTER PERMEASE YBHS-RELATED"/>
    <property type="match status" value="1"/>
</dbReference>
<dbReference type="AlphaFoldDB" id="A0A433SDC8"/>
<comment type="subcellular location">
    <subcellularLocation>
        <location evidence="1">Cell membrane</location>
        <topology evidence="1">Multi-pass membrane protein</topology>
    </subcellularLocation>
</comment>
<keyword evidence="11" id="KW-1185">Reference proteome</keyword>
<keyword evidence="7 8" id="KW-0472">Membrane</keyword>
<dbReference type="InterPro" id="IPR047817">
    <property type="entry name" value="ABC2_TM_bact-type"/>
</dbReference>
<feature type="transmembrane region" description="Helical" evidence="8">
    <location>
        <begin position="48"/>
        <end position="68"/>
    </location>
</feature>
<dbReference type="InterPro" id="IPR051449">
    <property type="entry name" value="ABC-2_transporter_component"/>
</dbReference>
<name>A0A433SDC8_9BURK</name>
<evidence type="ECO:0000313" key="10">
    <source>
        <dbReference type="EMBL" id="RUS66751.1"/>
    </source>
</evidence>
<organism evidence="10 11">
    <name type="scientific">Saezia sanguinis</name>
    <dbReference type="NCBI Taxonomy" id="1965230"/>
    <lineage>
        <taxon>Bacteria</taxon>
        <taxon>Pseudomonadati</taxon>
        <taxon>Pseudomonadota</taxon>
        <taxon>Betaproteobacteria</taxon>
        <taxon>Burkholderiales</taxon>
        <taxon>Saeziaceae</taxon>
        <taxon>Saezia</taxon>
    </lineage>
</organism>
<evidence type="ECO:0000256" key="1">
    <source>
        <dbReference type="ARBA" id="ARBA00004651"/>
    </source>
</evidence>
<keyword evidence="6 8" id="KW-1133">Transmembrane helix</keyword>
<keyword evidence="4" id="KW-1003">Cell membrane</keyword>
<comment type="similarity">
    <text evidence="2">Belongs to the ABC-2 integral membrane protein family.</text>
</comment>
<evidence type="ECO:0000259" key="9">
    <source>
        <dbReference type="PROSITE" id="PS51012"/>
    </source>
</evidence>
<evidence type="ECO:0000256" key="2">
    <source>
        <dbReference type="ARBA" id="ARBA00007783"/>
    </source>
</evidence>
<dbReference type="PANTHER" id="PTHR30294">
    <property type="entry name" value="MEMBRANE COMPONENT OF ABC TRANSPORTER YHHJ-RELATED"/>
    <property type="match status" value="1"/>
</dbReference>
<evidence type="ECO:0000313" key="11">
    <source>
        <dbReference type="Proteomes" id="UP000286947"/>
    </source>
</evidence>
<sequence>MSDHGMPPSADEKALPTAQNRHDHFSWRRLRALCWKEMLQIVRDPSSIAIAVVLPIMLIVIFGFGISLDSNRLRVGVVVEDNGMHARRFVAAVAASPYMEATVGYSRMQMQAMMDEGKVYGMLVVPADFSEKVEQGSGQAVIQVLADGSQPNTANFVVSYAQGAWLTWQQATLQDAGEKLAISIDPVVRYWFNPTTDSHNFLIPGAISVIMTIIGTLLTSMVIAREWERGTMEALLATPVTKLELLLSKVIPYYLLGMLAMLICIAMATGLMNVPLQGSLLVLCVTGSLFLGSALGMGLLISAITREQFNAAQAALNAAFLPAVMLSGFMFEIASMPQVVQWITYVIPARYFVSILQTVFQAGEIWAVIGLNTLFLVFSAIFWLGLTALKMRRRLDR</sequence>
<feature type="transmembrane region" description="Helical" evidence="8">
    <location>
        <begin position="311"/>
        <end position="330"/>
    </location>
</feature>
<dbReference type="GO" id="GO:0005886">
    <property type="term" value="C:plasma membrane"/>
    <property type="evidence" value="ECO:0007669"/>
    <property type="project" value="UniProtKB-SubCell"/>
</dbReference>
<dbReference type="Pfam" id="PF12698">
    <property type="entry name" value="ABC2_membrane_3"/>
    <property type="match status" value="1"/>
</dbReference>
<reference evidence="10 11" key="1">
    <citation type="submission" date="2018-01" db="EMBL/GenBank/DDBJ databases">
        <title>Saezia sanguinis gen. nov., sp. nov., in the order Burkholderiales isolated from human blood.</title>
        <authorList>
            <person name="Medina-Pascual M.J."/>
            <person name="Valdezate S."/>
            <person name="Monzon S."/>
            <person name="Cuesta I."/>
            <person name="Carrasco G."/>
            <person name="Villalon P."/>
            <person name="Saez-Nieto J.A."/>
        </authorList>
    </citation>
    <scope>NUCLEOTIDE SEQUENCE [LARGE SCALE GENOMIC DNA]</scope>
    <source>
        <strain evidence="10 11">CNM695-12</strain>
    </source>
</reference>
<dbReference type="InterPro" id="IPR013525">
    <property type="entry name" value="ABC2_TM"/>
</dbReference>
<gene>
    <name evidence="10" type="primary">ybhS</name>
    <name evidence="10" type="ORF">CUZ56_01542</name>
</gene>
<feature type="transmembrane region" description="Helical" evidence="8">
    <location>
        <begin position="366"/>
        <end position="389"/>
    </location>
</feature>
<evidence type="ECO:0000256" key="5">
    <source>
        <dbReference type="ARBA" id="ARBA00022692"/>
    </source>
</evidence>
<feature type="transmembrane region" description="Helical" evidence="8">
    <location>
        <begin position="251"/>
        <end position="273"/>
    </location>
</feature>
<evidence type="ECO:0000256" key="8">
    <source>
        <dbReference type="SAM" id="Phobius"/>
    </source>
</evidence>
<dbReference type="GO" id="GO:0140359">
    <property type="term" value="F:ABC-type transporter activity"/>
    <property type="evidence" value="ECO:0007669"/>
    <property type="project" value="InterPro"/>
</dbReference>
<keyword evidence="3" id="KW-0813">Transport</keyword>
<proteinExistence type="inferred from homology"/>
<protein>
    <submittedName>
        <fullName evidence="10">Inner membrane transport permease YbhS</fullName>
    </submittedName>
</protein>
<comment type="caution">
    <text evidence="10">The sequence shown here is derived from an EMBL/GenBank/DDBJ whole genome shotgun (WGS) entry which is preliminary data.</text>
</comment>
<dbReference type="Gene3D" id="3.40.1710.10">
    <property type="entry name" value="abc type-2 transporter like domain"/>
    <property type="match status" value="1"/>
</dbReference>
<dbReference type="PROSITE" id="PS51012">
    <property type="entry name" value="ABC_TM2"/>
    <property type="match status" value="1"/>
</dbReference>
<evidence type="ECO:0000256" key="4">
    <source>
        <dbReference type="ARBA" id="ARBA00022475"/>
    </source>
</evidence>
<evidence type="ECO:0000256" key="7">
    <source>
        <dbReference type="ARBA" id="ARBA00023136"/>
    </source>
</evidence>
<feature type="domain" description="ABC transmembrane type-2" evidence="9">
    <location>
        <begin position="142"/>
        <end position="394"/>
    </location>
</feature>
<keyword evidence="5 8" id="KW-0812">Transmembrane</keyword>
<feature type="transmembrane region" description="Helical" evidence="8">
    <location>
        <begin position="280"/>
        <end position="305"/>
    </location>
</feature>
<dbReference type="EMBL" id="PQSP01000003">
    <property type="protein sequence ID" value="RUS66751.1"/>
    <property type="molecule type" value="Genomic_DNA"/>
</dbReference>
<evidence type="ECO:0000256" key="3">
    <source>
        <dbReference type="ARBA" id="ARBA00022448"/>
    </source>
</evidence>
<dbReference type="RefSeq" id="WP_239442234.1">
    <property type="nucleotide sequence ID" value="NZ_PQSP01000003.1"/>
</dbReference>
<evidence type="ECO:0000256" key="6">
    <source>
        <dbReference type="ARBA" id="ARBA00022989"/>
    </source>
</evidence>
<dbReference type="Proteomes" id="UP000286947">
    <property type="component" value="Unassembled WGS sequence"/>
</dbReference>